<proteinExistence type="inferred from homology"/>
<comment type="similarity">
    <text evidence="7">Belongs to the binding-protein-dependent transport system permease family.</text>
</comment>
<keyword evidence="5 7" id="KW-1133">Transmembrane helix</keyword>
<dbReference type="PANTHER" id="PTHR43005">
    <property type="entry name" value="BLR7065 PROTEIN"/>
    <property type="match status" value="1"/>
</dbReference>
<sequence>MRVKLLARYSYILPVIIILLAITIFPLIYSLTLSFHSCDLRLGGNWIFNGLSNYKEALFGDARVWSSLKNTFFIGIPAILLEFLIGLGLALLLNRGIIGKKIITSLLILPVMMPPIVAGLIWRILYHEKYGAINGVLRSLGMNAQFAWLSDPKLARLAVILTDVWEWTPLMMMILLAGLQSISIESYESAKMDGASPLQIFGYITLPLLKLPIMVAILIRLIDSIKLFDIIFVLTRGGPGGKTETISYYTYLIGFRYFRMGYAAALSYLLLIITIILSILFIRVMTRKEAY</sequence>
<feature type="transmembrane region" description="Helical" evidence="7">
    <location>
        <begin position="200"/>
        <end position="222"/>
    </location>
</feature>
<feature type="transmembrane region" description="Helical" evidence="7">
    <location>
        <begin position="105"/>
        <end position="125"/>
    </location>
</feature>
<feature type="domain" description="ABC transmembrane type-1" evidence="8">
    <location>
        <begin position="68"/>
        <end position="281"/>
    </location>
</feature>
<dbReference type="Pfam" id="PF00528">
    <property type="entry name" value="BPD_transp_1"/>
    <property type="match status" value="1"/>
</dbReference>
<evidence type="ECO:0000256" key="1">
    <source>
        <dbReference type="ARBA" id="ARBA00004651"/>
    </source>
</evidence>
<organism evidence="9 10">
    <name type="scientific">Aerophobetes bacterium</name>
    <dbReference type="NCBI Taxonomy" id="2030807"/>
    <lineage>
        <taxon>Bacteria</taxon>
        <taxon>Candidatus Aerophobota</taxon>
    </lineage>
</organism>
<evidence type="ECO:0000256" key="3">
    <source>
        <dbReference type="ARBA" id="ARBA00022475"/>
    </source>
</evidence>
<evidence type="ECO:0000313" key="9">
    <source>
        <dbReference type="EMBL" id="RLE08916.1"/>
    </source>
</evidence>
<comment type="subcellular location">
    <subcellularLocation>
        <location evidence="1 7">Cell membrane</location>
        <topology evidence="1 7">Multi-pass membrane protein</topology>
    </subcellularLocation>
</comment>
<dbReference type="AlphaFoldDB" id="A0A662D2D0"/>
<dbReference type="SUPFAM" id="SSF161098">
    <property type="entry name" value="MetI-like"/>
    <property type="match status" value="1"/>
</dbReference>
<evidence type="ECO:0000256" key="7">
    <source>
        <dbReference type="RuleBase" id="RU363032"/>
    </source>
</evidence>
<evidence type="ECO:0000259" key="8">
    <source>
        <dbReference type="PROSITE" id="PS50928"/>
    </source>
</evidence>
<feature type="transmembrane region" description="Helical" evidence="7">
    <location>
        <begin position="12"/>
        <end position="32"/>
    </location>
</feature>
<protein>
    <recommendedName>
        <fullName evidence="8">ABC transmembrane type-1 domain-containing protein</fullName>
    </recommendedName>
</protein>
<keyword evidence="2 7" id="KW-0813">Transport</keyword>
<dbReference type="CDD" id="cd06261">
    <property type="entry name" value="TM_PBP2"/>
    <property type="match status" value="1"/>
</dbReference>
<feature type="transmembrane region" description="Helical" evidence="7">
    <location>
        <begin position="260"/>
        <end position="282"/>
    </location>
</feature>
<feature type="transmembrane region" description="Helical" evidence="7">
    <location>
        <begin position="72"/>
        <end position="93"/>
    </location>
</feature>
<evidence type="ECO:0000256" key="2">
    <source>
        <dbReference type="ARBA" id="ARBA00022448"/>
    </source>
</evidence>
<name>A0A662D2D0_UNCAE</name>
<accession>A0A662D2D0</accession>
<dbReference type="PROSITE" id="PS50928">
    <property type="entry name" value="ABC_TM1"/>
    <property type="match status" value="1"/>
</dbReference>
<evidence type="ECO:0000313" key="10">
    <source>
        <dbReference type="Proteomes" id="UP000277457"/>
    </source>
</evidence>
<comment type="caution">
    <text evidence="9">The sequence shown here is derived from an EMBL/GenBank/DDBJ whole genome shotgun (WGS) entry which is preliminary data.</text>
</comment>
<evidence type="ECO:0000256" key="5">
    <source>
        <dbReference type="ARBA" id="ARBA00022989"/>
    </source>
</evidence>
<evidence type="ECO:0000256" key="4">
    <source>
        <dbReference type="ARBA" id="ARBA00022692"/>
    </source>
</evidence>
<reference evidence="9 10" key="1">
    <citation type="submission" date="2018-06" db="EMBL/GenBank/DDBJ databases">
        <title>Extensive metabolic versatility and redundancy in microbially diverse, dynamic hydrothermal sediments.</title>
        <authorList>
            <person name="Dombrowski N."/>
            <person name="Teske A."/>
            <person name="Baker B.J."/>
        </authorList>
    </citation>
    <scope>NUCLEOTIDE SEQUENCE [LARGE SCALE GENOMIC DNA]</scope>
    <source>
        <strain evidence="9">B7_G13</strain>
    </source>
</reference>
<evidence type="ECO:0000256" key="6">
    <source>
        <dbReference type="ARBA" id="ARBA00023136"/>
    </source>
</evidence>
<gene>
    <name evidence="9" type="ORF">DRZ78_00100</name>
</gene>
<dbReference type="GO" id="GO:0005886">
    <property type="term" value="C:plasma membrane"/>
    <property type="evidence" value="ECO:0007669"/>
    <property type="project" value="UniProtKB-SubCell"/>
</dbReference>
<dbReference type="InterPro" id="IPR000515">
    <property type="entry name" value="MetI-like"/>
</dbReference>
<keyword evidence="4 7" id="KW-0812">Transmembrane</keyword>
<dbReference type="GO" id="GO:0055085">
    <property type="term" value="P:transmembrane transport"/>
    <property type="evidence" value="ECO:0007669"/>
    <property type="project" value="InterPro"/>
</dbReference>
<feature type="transmembrane region" description="Helical" evidence="7">
    <location>
        <begin position="157"/>
        <end position="179"/>
    </location>
</feature>
<dbReference type="EMBL" id="QMPY01000002">
    <property type="protein sequence ID" value="RLE08916.1"/>
    <property type="molecule type" value="Genomic_DNA"/>
</dbReference>
<dbReference type="PANTHER" id="PTHR43005:SF1">
    <property type="entry name" value="SPERMIDINE_PUTRESCINE TRANSPORT SYSTEM PERMEASE PROTEIN"/>
    <property type="match status" value="1"/>
</dbReference>
<keyword evidence="3" id="KW-1003">Cell membrane</keyword>
<dbReference type="Proteomes" id="UP000277457">
    <property type="component" value="Unassembled WGS sequence"/>
</dbReference>
<dbReference type="Gene3D" id="1.10.3720.10">
    <property type="entry name" value="MetI-like"/>
    <property type="match status" value="1"/>
</dbReference>
<dbReference type="InterPro" id="IPR035906">
    <property type="entry name" value="MetI-like_sf"/>
</dbReference>
<keyword evidence="6 7" id="KW-0472">Membrane</keyword>